<dbReference type="EMBL" id="SEYY01016484">
    <property type="protein sequence ID" value="KAB7499816.1"/>
    <property type="molecule type" value="Genomic_DNA"/>
</dbReference>
<dbReference type="CDD" id="cd08824">
    <property type="entry name" value="LOTUS"/>
    <property type="match status" value="1"/>
</dbReference>
<feature type="compositionally biased region" description="Basic and acidic residues" evidence="1">
    <location>
        <begin position="376"/>
        <end position="385"/>
    </location>
</feature>
<dbReference type="Pfam" id="PF12872">
    <property type="entry name" value="OST-HTH"/>
    <property type="match status" value="4"/>
</dbReference>
<feature type="domain" description="HTH OST-type" evidence="2">
    <location>
        <begin position="66"/>
        <end position="141"/>
    </location>
</feature>
<feature type="region of interest" description="Disordered" evidence="1">
    <location>
        <begin position="366"/>
        <end position="423"/>
    </location>
</feature>
<gene>
    <name evidence="3" type="primary">marf1</name>
    <name evidence="3" type="ORF">Anas_01200</name>
</gene>
<dbReference type="Proteomes" id="UP000326759">
    <property type="component" value="Unassembled WGS sequence"/>
</dbReference>
<accession>A0A5N5T046</accession>
<dbReference type="Gene3D" id="3.30.420.610">
    <property type="entry name" value="LOTUS domain-like"/>
    <property type="match status" value="2"/>
</dbReference>
<evidence type="ECO:0000313" key="3">
    <source>
        <dbReference type="EMBL" id="KAB7499816.1"/>
    </source>
</evidence>
<reference evidence="3 4" key="1">
    <citation type="journal article" date="2019" name="PLoS Biol.">
        <title>Sex chromosomes control vertical transmission of feminizing Wolbachia symbionts in an isopod.</title>
        <authorList>
            <person name="Becking T."/>
            <person name="Chebbi M.A."/>
            <person name="Giraud I."/>
            <person name="Moumen B."/>
            <person name="Laverre T."/>
            <person name="Caubet Y."/>
            <person name="Peccoud J."/>
            <person name="Gilbert C."/>
            <person name="Cordaux R."/>
        </authorList>
    </citation>
    <scope>NUCLEOTIDE SEQUENCE [LARGE SCALE GENOMIC DNA]</scope>
    <source>
        <strain evidence="3">ANa2</strain>
        <tissue evidence="3">Whole body excluding digestive tract and cuticle</tissue>
    </source>
</reference>
<dbReference type="InterPro" id="IPR025605">
    <property type="entry name" value="OST-HTH/LOTUS_dom"/>
</dbReference>
<dbReference type="PROSITE" id="PS51644">
    <property type="entry name" value="HTH_OST"/>
    <property type="match status" value="4"/>
</dbReference>
<dbReference type="AlphaFoldDB" id="A0A5N5T046"/>
<protein>
    <submittedName>
        <fullName evidence="3">Meiosis arrest female protein 1-like protein</fullName>
    </submittedName>
</protein>
<feature type="compositionally biased region" description="Polar residues" evidence="1">
    <location>
        <begin position="400"/>
        <end position="419"/>
    </location>
</feature>
<dbReference type="OrthoDB" id="549353at2759"/>
<evidence type="ECO:0000256" key="1">
    <source>
        <dbReference type="SAM" id="MobiDB-lite"/>
    </source>
</evidence>
<evidence type="ECO:0000313" key="4">
    <source>
        <dbReference type="Proteomes" id="UP000326759"/>
    </source>
</evidence>
<sequence>MITLKAFPEAFEKTIGKPWDVTDYGICDIMDLLREIQETTVVLKNTEDGTLISIPKREQTAEEIERTRLFATEVVELLRHSPECKMQFNRFIPAYHHHFGRQCRLSDYGFSKLIELFEAIPDVLQILGEDEEGERILQLVEKERLRILGDQIFTLVKNSPNQMIGISALAAVFMHYYGYSLKPSNYDCKDFAELIGRLRNHVKIENVEEEEEAKVTLVDRSLIEDLWSKTREILWGQKNCSLKLNKFIELFVKKFTSSPDVKVLKKDLQEFLQIQGEGEEEEIKLVPLQIFARDLLILLNEAGGRMLLLNFESFYLNRFEVACRPANLGFPNLTALLQSFSDFVSIKGKRFKRIIVLNKDKVPQLPNLPPSIAKPKNSETTEKQRWNSFSSNSVPPPPTAQTHKTSQSQQYMKTKISSAPPTPPCDQKLYSKEIFFMPTMPINWSNVSSLPLTNQPSLNEGGDMHAGRAPVSIQTLEHFGKGMPPNPNELPFPECLTANGNNSDTFFSIHHNDGQSGNLESRTFSSPSKNFAKKRLAAQFEPNNH</sequence>
<feature type="domain" description="HTH OST-type" evidence="2">
    <location>
        <begin position="144"/>
        <end position="219"/>
    </location>
</feature>
<feature type="domain" description="HTH OST-type" evidence="2">
    <location>
        <begin position="1"/>
        <end position="57"/>
    </location>
</feature>
<organism evidence="3 4">
    <name type="scientific">Armadillidium nasatum</name>
    <dbReference type="NCBI Taxonomy" id="96803"/>
    <lineage>
        <taxon>Eukaryota</taxon>
        <taxon>Metazoa</taxon>
        <taxon>Ecdysozoa</taxon>
        <taxon>Arthropoda</taxon>
        <taxon>Crustacea</taxon>
        <taxon>Multicrustacea</taxon>
        <taxon>Malacostraca</taxon>
        <taxon>Eumalacostraca</taxon>
        <taxon>Peracarida</taxon>
        <taxon>Isopoda</taxon>
        <taxon>Oniscidea</taxon>
        <taxon>Crinocheta</taxon>
        <taxon>Armadillidiidae</taxon>
        <taxon>Armadillidium</taxon>
    </lineage>
</organism>
<feature type="domain" description="HTH OST-type" evidence="2">
    <location>
        <begin position="287"/>
        <end position="360"/>
    </location>
</feature>
<keyword evidence="4" id="KW-1185">Reference proteome</keyword>
<proteinExistence type="predicted"/>
<dbReference type="InterPro" id="IPR041966">
    <property type="entry name" value="LOTUS-like"/>
</dbReference>
<comment type="caution">
    <text evidence="3">The sequence shown here is derived from an EMBL/GenBank/DDBJ whole genome shotgun (WGS) entry which is preliminary data.</text>
</comment>
<name>A0A5N5T046_9CRUS</name>
<evidence type="ECO:0000259" key="2">
    <source>
        <dbReference type="PROSITE" id="PS51644"/>
    </source>
</evidence>